<gene>
    <name evidence="3" type="ORF">EL26_00150</name>
</gene>
<feature type="domain" description="Chemotaxis phosphatase CheX-like" evidence="2">
    <location>
        <begin position="45"/>
        <end position="136"/>
    </location>
</feature>
<dbReference type="OrthoDB" id="9788100at2"/>
<keyword evidence="1" id="KW-0145">Chemotaxis</keyword>
<dbReference type="PANTHER" id="PTHR39452">
    <property type="entry name" value="CHEY-P PHOSPHATASE CHEX"/>
    <property type="match status" value="1"/>
</dbReference>
<protein>
    <recommendedName>
        <fullName evidence="2">Chemotaxis phosphatase CheX-like domain-containing protein</fullName>
    </recommendedName>
</protein>
<dbReference type="eggNOG" id="COG1406">
    <property type="taxonomic scope" value="Bacteria"/>
</dbReference>
<evidence type="ECO:0000259" key="2">
    <source>
        <dbReference type="Pfam" id="PF13690"/>
    </source>
</evidence>
<reference evidence="3 4" key="1">
    <citation type="journal article" date="2013" name="Int. J. Syst. Evol. Microbiol.">
        <title>Tumebacillus flagellatus sp. nov., an alpha-amylase/pullulanase-producing bacterium isolated from cassava wastewater.</title>
        <authorList>
            <person name="Wang Q."/>
            <person name="Xie N."/>
            <person name="Qin Y."/>
            <person name="Shen N."/>
            <person name="Zhu J."/>
            <person name="Mi H."/>
            <person name="Huang R."/>
        </authorList>
    </citation>
    <scope>NUCLEOTIDE SEQUENCE [LARGE SCALE GENOMIC DNA]</scope>
    <source>
        <strain evidence="3 4">GST4</strain>
    </source>
</reference>
<dbReference type="PANTHER" id="PTHR39452:SF1">
    <property type="entry name" value="CHEY-P PHOSPHATASE CHEX"/>
    <property type="match status" value="1"/>
</dbReference>
<sequence>MHAQIIVPFLESAQQVLQMMTPAAMTPGTVTSATPDLQMHHVWIRIDLKGHMDGQVAFGLSPEMALKIASAMMGGFELSAFDEMSQSAIAELANMISGNACMQLSNSGFNFDITPPRVQVGDTITQPAQEIAYAVPLELQEMGIMEIKLLVE</sequence>
<dbReference type="Pfam" id="PF13690">
    <property type="entry name" value="CheX"/>
    <property type="match status" value="1"/>
</dbReference>
<dbReference type="InterPro" id="IPR028051">
    <property type="entry name" value="CheX-like_dom"/>
</dbReference>
<dbReference type="STRING" id="1157490.EL26_00150"/>
<evidence type="ECO:0000256" key="1">
    <source>
        <dbReference type="ARBA" id="ARBA00022500"/>
    </source>
</evidence>
<comment type="caution">
    <text evidence="3">The sequence shown here is derived from an EMBL/GenBank/DDBJ whole genome shotgun (WGS) entry which is preliminary data.</text>
</comment>
<dbReference type="InterPro" id="IPR038756">
    <property type="entry name" value="CheX-like"/>
</dbReference>
<dbReference type="CDD" id="cd17906">
    <property type="entry name" value="CheX"/>
    <property type="match status" value="1"/>
</dbReference>
<evidence type="ECO:0000313" key="3">
    <source>
        <dbReference type="EMBL" id="KEO85013.1"/>
    </source>
</evidence>
<proteinExistence type="predicted"/>
<keyword evidence="4" id="KW-1185">Reference proteome</keyword>
<organism evidence="3 4">
    <name type="scientific">Tumebacillus flagellatus</name>
    <dbReference type="NCBI Taxonomy" id="1157490"/>
    <lineage>
        <taxon>Bacteria</taxon>
        <taxon>Bacillati</taxon>
        <taxon>Bacillota</taxon>
        <taxon>Bacilli</taxon>
        <taxon>Bacillales</taxon>
        <taxon>Alicyclobacillaceae</taxon>
        <taxon>Tumebacillus</taxon>
    </lineage>
</organism>
<dbReference type="EMBL" id="JMIR01000001">
    <property type="protein sequence ID" value="KEO85013.1"/>
    <property type="molecule type" value="Genomic_DNA"/>
</dbReference>
<dbReference type="AlphaFoldDB" id="A0A074LY05"/>
<dbReference type="RefSeq" id="WP_038083166.1">
    <property type="nucleotide sequence ID" value="NZ_JMIR01000001.1"/>
</dbReference>
<dbReference type="InterPro" id="IPR028976">
    <property type="entry name" value="CheC-like_sf"/>
</dbReference>
<dbReference type="Gene3D" id="3.40.1550.10">
    <property type="entry name" value="CheC-like"/>
    <property type="match status" value="1"/>
</dbReference>
<name>A0A074LY05_9BACL</name>
<dbReference type="GO" id="GO:0006935">
    <property type="term" value="P:chemotaxis"/>
    <property type="evidence" value="ECO:0007669"/>
    <property type="project" value="UniProtKB-KW"/>
</dbReference>
<accession>A0A074LY05</accession>
<evidence type="ECO:0000313" key="4">
    <source>
        <dbReference type="Proteomes" id="UP000027931"/>
    </source>
</evidence>
<dbReference type="Proteomes" id="UP000027931">
    <property type="component" value="Unassembled WGS sequence"/>
</dbReference>
<dbReference type="SUPFAM" id="SSF103039">
    <property type="entry name" value="CheC-like"/>
    <property type="match status" value="1"/>
</dbReference>